<feature type="domain" description="EAL" evidence="2">
    <location>
        <begin position="264"/>
        <end position="516"/>
    </location>
</feature>
<gene>
    <name evidence="4" type="ORF">QWT69_02015</name>
</gene>
<name>A0ABZ0L776_9BACL</name>
<keyword evidence="1" id="KW-1133">Transmembrane helix</keyword>
<dbReference type="InterPro" id="IPR001633">
    <property type="entry name" value="EAL_dom"/>
</dbReference>
<dbReference type="CDD" id="cd01948">
    <property type="entry name" value="EAL"/>
    <property type="match status" value="1"/>
</dbReference>
<dbReference type="SMART" id="SM00267">
    <property type="entry name" value="GGDEF"/>
    <property type="match status" value="1"/>
</dbReference>
<dbReference type="SUPFAM" id="SSF141868">
    <property type="entry name" value="EAL domain-like"/>
    <property type="match status" value="1"/>
</dbReference>
<feature type="transmembrane region" description="Helical" evidence="1">
    <location>
        <begin position="42"/>
        <end position="63"/>
    </location>
</feature>
<evidence type="ECO:0000313" key="5">
    <source>
        <dbReference type="Proteomes" id="UP001303902"/>
    </source>
</evidence>
<dbReference type="PANTHER" id="PTHR33121:SF71">
    <property type="entry name" value="OXYGEN SENSOR PROTEIN DOSP"/>
    <property type="match status" value="1"/>
</dbReference>
<dbReference type="Pfam" id="PF00990">
    <property type="entry name" value="GGDEF"/>
    <property type="match status" value="1"/>
</dbReference>
<dbReference type="Pfam" id="PF00563">
    <property type="entry name" value="EAL"/>
    <property type="match status" value="1"/>
</dbReference>
<dbReference type="Gene3D" id="3.30.70.270">
    <property type="match status" value="1"/>
</dbReference>
<dbReference type="SMART" id="SM00052">
    <property type="entry name" value="EAL"/>
    <property type="match status" value="1"/>
</dbReference>
<dbReference type="Gene3D" id="3.20.20.450">
    <property type="entry name" value="EAL domain"/>
    <property type="match status" value="1"/>
</dbReference>
<dbReference type="EMBL" id="CP129118">
    <property type="protein sequence ID" value="WOV87918.1"/>
    <property type="molecule type" value="Genomic_DNA"/>
</dbReference>
<evidence type="ECO:0000259" key="3">
    <source>
        <dbReference type="PROSITE" id="PS50887"/>
    </source>
</evidence>
<evidence type="ECO:0000313" key="4">
    <source>
        <dbReference type="EMBL" id="WOV87918.1"/>
    </source>
</evidence>
<feature type="domain" description="GGDEF" evidence="3">
    <location>
        <begin position="123"/>
        <end position="255"/>
    </location>
</feature>
<keyword evidence="5" id="KW-1185">Reference proteome</keyword>
<keyword evidence="1" id="KW-0812">Transmembrane</keyword>
<dbReference type="Proteomes" id="UP001303902">
    <property type="component" value="Chromosome"/>
</dbReference>
<keyword evidence="1" id="KW-0472">Membrane</keyword>
<dbReference type="InterPro" id="IPR043128">
    <property type="entry name" value="Rev_trsase/Diguanyl_cyclase"/>
</dbReference>
<organism evidence="4 5">
    <name type="scientific">Sporosarcina oncorhynchi</name>
    <dbReference type="NCBI Taxonomy" id="3056444"/>
    <lineage>
        <taxon>Bacteria</taxon>
        <taxon>Bacillati</taxon>
        <taxon>Bacillota</taxon>
        <taxon>Bacilli</taxon>
        <taxon>Bacillales</taxon>
        <taxon>Caryophanaceae</taxon>
        <taxon>Sporosarcina</taxon>
    </lineage>
</organism>
<dbReference type="InterPro" id="IPR035919">
    <property type="entry name" value="EAL_sf"/>
</dbReference>
<proteinExistence type="predicted"/>
<sequence length="517" mass="59496">MKRSHSVKKRFLLFFFAIIIIPNVLEKVITRLFGLKFENVFWYDVLDTTIFLIFAIPVLLYLLRQIDRYARELEYQVVENKKIVQEIEVRNNELAHTDSLTQLPNRPNLFYTLDHLVLPAYHNHVGIFFIDLDRFKIINDTMGHLYGDLFIKEVASRLQSFLPEESLLFRHGGDEFIIVTPDRDETQYEKLAKEILELFESPFTFKGDNLYTTVSIGISVFPEHGHNAETLLKNADKAMYSAKERGGNTFCLYSLTEEAGAVRSMKLENGLRTSIENEQLHLVYQPIIHLQTKRVVGLEALLRWEHAELGSISPAEFIPVAEKNGMIIPIGKWVLETACRQLKEWHSELPDLCIAVNVSTRQIYEENFADTVKKTLDDSGVAASKLTLEITESLMQNHNFSNRIFKRFKEIGVNLSIDDFGTGYSSLSVLSSLQIDRLKIDQSFIQQMLEHEKTGSIVKTIIDMGNNLDLELIAEGIETQEQEEALRECGCQYGQGYHISKPFPPEEMFRFLSVRSK</sequence>
<dbReference type="InterPro" id="IPR000160">
    <property type="entry name" value="GGDEF_dom"/>
</dbReference>
<dbReference type="PANTHER" id="PTHR33121">
    <property type="entry name" value="CYCLIC DI-GMP PHOSPHODIESTERASE PDEF"/>
    <property type="match status" value="1"/>
</dbReference>
<dbReference type="RefSeq" id="WP_317968472.1">
    <property type="nucleotide sequence ID" value="NZ_CP129118.1"/>
</dbReference>
<evidence type="ECO:0000256" key="1">
    <source>
        <dbReference type="SAM" id="Phobius"/>
    </source>
</evidence>
<dbReference type="PROSITE" id="PS50887">
    <property type="entry name" value="GGDEF"/>
    <property type="match status" value="1"/>
</dbReference>
<dbReference type="NCBIfam" id="TIGR00254">
    <property type="entry name" value="GGDEF"/>
    <property type="match status" value="1"/>
</dbReference>
<dbReference type="CDD" id="cd01949">
    <property type="entry name" value="GGDEF"/>
    <property type="match status" value="1"/>
</dbReference>
<reference evidence="4 5" key="1">
    <citation type="submission" date="2023-06" db="EMBL/GenBank/DDBJ databases">
        <title>Sporosarcina sp. nov., isolated from Korean tranditional fermented seafood 'Jeotgal'.</title>
        <authorList>
            <person name="Yang A.I."/>
            <person name="Shin N.-R."/>
        </authorList>
    </citation>
    <scope>NUCLEOTIDE SEQUENCE [LARGE SCALE GENOMIC DNA]</scope>
    <source>
        <strain evidence="4 5">T2O-4</strain>
    </source>
</reference>
<evidence type="ECO:0000259" key="2">
    <source>
        <dbReference type="PROSITE" id="PS50883"/>
    </source>
</evidence>
<dbReference type="PROSITE" id="PS50883">
    <property type="entry name" value="EAL"/>
    <property type="match status" value="1"/>
</dbReference>
<protein>
    <submittedName>
        <fullName evidence="4">EAL domain-containing protein</fullName>
    </submittedName>
</protein>
<dbReference type="InterPro" id="IPR050706">
    <property type="entry name" value="Cyclic-di-GMP_PDE-like"/>
</dbReference>
<dbReference type="InterPro" id="IPR029787">
    <property type="entry name" value="Nucleotide_cyclase"/>
</dbReference>
<dbReference type="SUPFAM" id="SSF55073">
    <property type="entry name" value="Nucleotide cyclase"/>
    <property type="match status" value="1"/>
</dbReference>
<accession>A0ABZ0L776</accession>